<gene>
    <name evidence="3" type="primary">APLF</name>
</gene>
<sequence length="487" mass="55014">MPGFALAPVEGGRPLELPPGETVLGRGALLGVHVNPCFYQPTENGQISPLDIDKWHQLSPGDRFSLLVDKYAFKVLFAPLEVETQRKHCHFLVEDIPNQTSSVLQPSRMPHQQDLGQQSTPSKNHQLLETHLVLEKAAETPKKFSVRFSETKEVQPAEKRKRVLPTWMLQADPSPSASVSGTGNGVKIIKDSGKKRKMSENEDTPLITVDMPGISEELVRELERNESKVQPQKAGSSAGQFTCLSENEEVDFSPQNVRTCQLTETNITGAVNNSWEDDSFKTEQFSQDRPSQSLSNKDEIQELPQINQITKTDISNLNRSQNVLQNSNISIHQRRRACQYGKNCYRKNPIHFQQFSHPGDNDYPDTEVVAETENDNKPECPYGTACYRKNPQHKLEYKHTAPPGSEKRQLRAKSTKKGKGISLEDSDDDGEPNEYDLNDSFIDDDEEEEECEATDEDSDWEPDFQDQDNEDLDTLLKEAQDFAKTKQ</sequence>
<accession>A0A803TG57</accession>
<dbReference type="Ensembl" id="ENSACAT00000046649.1">
    <property type="protein sequence ID" value="ENSACAP00000034197.1"/>
    <property type="gene ID" value="ENSACAG00000000856.4"/>
</dbReference>
<dbReference type="Pfam" id="PF10283">
    <property type="entry name" value="zf-CCHH"/>
    <property type="match status" value="2"/>
</dbReference>
<dbReference type="GeneTree" id="ENSGT00390000010591"/>
<evidence type="ECO:0000313" key="3">
    <source>
        <dbReference type="Ensembl" id="ENSACAP00000034197.1"/>
    </source>
</evidence>
<protein>
    <submittedName>
        <fullName evidence="3">Aprataxin and PNKP like factor</fullName>
    </submittedName>
</protein>
<dbReference type="Proteomes" id="UP000001646">
    <property type="component" value="Chromosome 1"/>
</dbReference>
<evidence type="ECO:0000313" key="4">
    <source>
        <dbReference type="Proteomes" id="UP000001646"/>
    </source>
</evidence>
<dbReference type="InterPro" id="IPR008984">
    <property type="entry name" value="SMAD_FHA_dom_sf"/>
</dbReference>
<dbReference type="SUPFAM" id="SSF49879">
    <property type="entry name" value="SMAD/FHA domain"/>
    <property type="match status" value="1"/>
</dbReference>
<dbReference type="InterPro" id="IPR019406">
    <property type="entry name" value="APLF_PBZ"/>
</dbReference>
<evidence type="ECO:0000259" key="2">
    <source>
        <dbReference type="Pfam" id="PF10283"/>
    </source>
</evidence>
<feature type="domain" description="PBZ-type" evidence="2">
    <location>
        <begin position="335"/>
        <end position="360"/>
    </location>
</feature>
<reference evidence="3" key="3">
    <citation type="submission" date="2025-09" db="UniProtKB">
        <authorList>
            <consortium name="Ensembl"/>
        </authorList>
    </citation>
    <scope>IDENTIFICATION</scope>
</reference>
<feature type="region of interest" description="Disordered" evidence="1">
    <location>
        <begin position="353"/>
        <end position="471"/>
    </location>
</feature>
<dbReference type="OrthoDB" id="10256774at2759"/>
<dbReference type="GO" id="GO:0008408">
    <property type="term" value="F:3'-5' exonuclease activity"/>
    <property type="evidence" value="ECO:0007669"/>
    <property type="project" value="InterPro"/>
</dbReference>
<proteinExistence type="predicted"/>
<feature type="compositionally biased region" description="Acidic residues" evidence="1">
    <location>
        <begin position="424"/>
        <end position="471"/>
    </location>
</feature>
<dbReference type="PANTHER" id="PTHR21315:SF2">
    <property type="entry name" value="APRATAXIN AND PNK-LIKE FACTOR"/>
    <property type="match status" value="1"/>
</dbReference>
<dbReference type="GO" id="GO:0006302">
    <property type="term" value="P:double-strand break repair"/>
    <property type="evidence" value="ECO:0007669"/>
    <property type="project" value="InterPro"/>
</dbReference>
<dbReference type="GO" id="GO:0003906">
    <property type="term" value="F:DNA-(apurinic or apyrimidinic site) endonuclease activity"/>
    <property type="evidence" value="ECO:0007669"/>
    <property type="project" value="InterPro"/>
</dbReference>
<evidence type="ECO:0000256" key="1">
    <source>
        <dbReference type="SAM" id="MobiDB-lite"/>
    </source>
</evidence>
<dbReference type="InterPro" id="IPR039253">
    <property type="entry name" value="APLF"/>
</dbReference>
<dbReference type="Gene3D" id="2.60.200.20">
    <property type="match status" value="1"/>
</dbReference>
<reference evidence="3 4" key="1">
    <citation type="submission" date="2009-12" db="EMBL/GenBank/DDBJ databases">
        <title>The Genome Sequence of Anolis carolinensis (Green Anole Lizard).</title>
        <authorList>
            <consortium name="The Genome Sequencing Platform"/>
            <person name="Di Palma F."/>
            <person name="Alfoldi J."/>
            <person name="Heiman D."/>
            <person name="Young S."/>
            <person name="Grabherr M."/>
            <person name="Johnson J."/>
            <person name="Lander E.S."/>
            <person name="Lindblad-Toh K."/>
        </authorList>
    </citation>
    <scope>NUCLEOTIDE SEQUENCE [LARGE SCALE GENOMIC DNA]</scope>
    <source>
        <strain evidence="3 4">JBL SC #1</strain>
    </source>
</reference>
<name>A0A803TG57_ANOCA</name>
<feature type="domain" description="PBZ-type" evidence="2">
    <location>
        <begin position="377"/>
        <end position="401"/>
    </location>
</feature>
<feature type="compositionally biased region" description="Acidic residues" evidence="1">
    <location>
        <begin position="362"/>
        <end position="373"/>
    </location>
</feature>
<dbReference type="AlphaFoldDB" id="A0A803TG57"/>
<dbReference type="Bgee" id="ENSACAG00000000856">
    <property type="expression patterns" value="Expressed in dewlap and 12 other cell types or tissues"/>
</dbReference>
<organism evidence="3 4">
    <name type="scientific">Anolis carolinensis</name>
    <name type="common">Green anole</name>
    <name type="synonym">American chameleon</name>
    <dbReference type="NCBI Taxonomy" id="28377"/>
    <lineage>
        <taxon>Eukaryota</taxon>
        <taxon>Metazoa</taxon>
        <taxon>Chordata</taxon>
        <taxon>Craniata</taxon>
        <taxon>Vertebrata</taxon>
        <taxon>Euteleostomi</taxon>
        <taxon>Lepidosauria</taxon>
        <taxon>Squamata</taxon>
        <taxon>Bifurcata</taxon>
        <taxon>Unidentata</taxon>
        <taxon>Episquamata</taxon>
        <taxon>Toxicofera</taxon>
        <taxon>Iguania</taxon>
        <taxon>Dactyloidae</taxon>
        <taxon>Anolis</taxon>
    </lineage>
</organism>
<reference evidence="3" key="2">
    <citation type="submission" date="2025-08" db="UniProtKB">
        <authorList>
            <consortium name="Ensembl"/>
        </authorList>
    </citation>
    <scope>IDENTIFICATION</scope>
</reference>
<dbReference type="PANTHER" id="PTHR21315">
    <property type="entry name" value="APRATAXIN AND PNK-LIKE FACTOR-RELATED"/>
    <property type="match status" value="1"/>
</dbReference>
<feature type="compositionally biased region" description="Basic and acidic residues" evidence="1">
    <location>
        <begin position="393"/>
        <end position="409"/>
    </location>
</feature>
<feature type="compositionally biased region" description="Basic residues" evidence="1">
    <location>
        <begin position="410"/>
        <end position="419"/>
    </location>
</feature>
<feature type="region of interest" description="Disordered" evidence="1">
    <location>
        <begin position="102"/>
        <end position="121"/>
    </location>
</feature>
<keyword evidence="4" id="KW-1185">Reference proteome</keyword>